<reference evidence="9" key="1">
    <citation type="journal article" date="2019" name="Int. J. Syst. Evol. Microbiol.">
        <title>The Global Catalogue of Microorganisms (GCM) 10K type strain sequencing project: providing services to taxonomists for standard genome sequencing and annotation.</title>
        <authorList>
            <consortium name="The Broad Institute Genomics Platform"/>
            <consortium name="The Broad Institute Genome Sequencing Center for Infectious Disease"/>
            <person name="Wu L."/>
            <person name="Ma J."/>
        </authorList>
    </citation>
    <scope>NUCLEOTIDE SEQUENCE [LARGE SCALE GENOMIC DNA]</scope>
    <source>
        <strain evidence="9">CCUG 55608</strain>
    </source>
</reference>
<dbReference type="RefSeq" id="WP_265992711.1">
    <property type="nucleotide sequence ID" value="NZ_CP110973.1"/>
</dbReference>
<accession>A0ABW3Q893</accession>
<keyword evidence="4 6" id="KW-0472">Membrane</keyword>
<dbReference type="InterPro" id="IPR006694">
    <property type="entry name" value="Fatty_acid_hydroxylase"/>
</dbReference>
<dbReference type="Proteomes" id="UP001597116">
    <property type="component" value="Unassembled WGS sequence"/>
</dbReference>
<feature type="transmembrane region" description="Helical" evidence="6">
    <location>
        <begin position="94"/>
        <end position="117"/>
    </location>
</feature>
<keyword evidence="8" id="KW-0560">Oxidoreductase</keyword>
<feature type="transmembrane region" description="Helical" evidence="6">
    <location>
        <begin position="52"/>
        <end position="74"/>
    </location>
</feature>
<dbReference type="InterPro" id="IPR050307">
    <property type="entry name" value="Sterol_Desaturase_Related"/>
</dbReference>
<evidence type="ECO:0000256" key="4">
    <source>
        <dbReference type="ARBA" id="ARBA00023136"/>
    </source>
</evidence>
<evidence type="ECO:0000313" key="8">
    <source>
        <dbReference type="EMBL" id="MFD1142212.1"/>
    </source>
</evidence>
<dbReference type="PANTHER" id="PTHR11863">
    <property type="entry name" value="STEROL DESATURASE"/>
    <property type="match status" value="1"/>
</dbReference>
<evidence type="ECO:0000256" key="2">
    <source>
        <dbReference type="ARBA" id="ARBA00022692"/>
    </source>
</evidence>
<gene>
    <name evidence="8" type="ORF">ACFQ4C_13890</name>
</gene>
<feature type="domain" description="Fatty acid hydroxylase" evidence="7">
    <location>
        <begin position="100"/>
        <end position="237"/>
    </location>
</feature>
<dbReference type="EC" id="1.-.-.-" evidence="8"/>
<evidence type="ECO:0000313" key="9">
    <source>
        <dbReference type="Proteomes" id="UP001597116"/>
    </source>
</evidence>
<evidence type="ECO:0000256" key="5">
    <source>
        <dbReference type="SAM" id="MobiDB-lite"/>
    </source>
</evidence>
<feature type="region of interest" description="Disordered" evidence="5">
    <location>
        <begin position="276"/>
        <end position="322"/>
    </location>
</feature>
<keyword evidence="9" id="KW-1185">Reference proteome</keyword>
<sequence length="322" mass="36826">MEWLIQYFETIPSSHRSLILVGGIAFFWLIESALPLFHFGKADADYRKAGHAGINIFFTLTTIAVNFVLAFMLLKTSDFVVHQQIGVLQWLNMPIWAQLVVGLLLLDLIGAWTIHWLQHHVKWMWRFHLIHHTDAYVDTTTANRHHPGESIFRFGFTTLAVLIAGAPIGIVMLYQALSVLLSQFNHANIHLPRWIDRPLNWFFVTPNMHHVHHHYVLPQTNTNYGNIFPFWDRLFGTYARMESKDLRYGVDTHLERHEHSRIGNLLNIPFQPYRPPVGRPEVTKSASAPVNRPPDSGAGRYENAGIQTVAEHPEGPKSGAGE</sequence>
<evidence type="ECO:0000256" key="1">
    <source>
        <dbReference type="ARBA" id="ARBA00004370"/>
    </source>
</evidence>
<evidence type="ECO:0000259" key="7">
    <source>
        <dbReference type="Pfam" id="PF04116"/>
    </source>
</evidence>
<feature type="transmembrane region" description="Helical" evidence="6">
    <location>
        <begin position="18"/>
        <end position="40"/>
    </location>
</feature>
<evidence type="ECO:0000256" key="3">
    <source>
        <dbReference type="ARBA" id="ARBA00022989"/>
    </source>
</evidence>
<comment type="caution">
    <text evidence="8">The sequence shown here is derived from an EMBL/GenBank/DDBJ whole genome shotgun (WGS) entry which is preliminary data.</text>
</comment>
<proteinExistence type="predicted"/>
<dbReference type="Pfam" id="PF04116">
    <property type="entry name" value="FA_hydroxylase"/>
    <property type="match status" value="1"/>
</dbReference>
<protein>
    <submittedName>
        <fullName evidence="8">Sterol desaturase family protein</fullName>
        <ecNumber evidence="8">1.-.-.-</ecNumber>
    </submittedName>
</protein>
<organism evidence="8 9">
    <name type="scientific">Larkinella insperata</name>
    <dbReference type="NCBI Taxonomy" id="332158"/>
    <lineage>
        <taxon>Bacteria</taxon>
        <taxon>Pseudomonadati</taxon>
        <taxon>Bacteroidota</taxon>
        <taxon>Cytophagia</taxon>
        <taxon>Cytophagales</taxon>
        <taxon>Spirosomataceae</taxon>
        <taxon>Larkinella</taxon>
    </lineage>
</organism>
<keyword evidence="3 6" id="KW-1133">Transmembrane helix</keyword>
<evidence type="ECO:0000256" key="6">
    <source>
        <dbReference type="SAM" id="Phobius"/>
    </source>
</evidence>
<dbReference type="GO" id="GO:0016491">
    <property type="term" value="F:oxidoreductase activity"/>
    <property type="evidence" value="ECO:0007669"/>
    <property type="project" value="UniProtKB-KW"/>
</dbReference>
<name>A0ABW3Q893_9BACT</name>
<feature type="transmembrane region" description="Helical" evidence="6">
    <location>
        <begin position="154"/>
        <end position="177"/>
    </location>
</feature>
<comment type="subcellular location">
    <subcellularLocation>
        <location evidence="1">Membrane</location>
    </subcellularLocation>
</comment>
<dbReference type="EMBL" id="JBHTLP010000008">
    <property type="protein sequence ID" value="MFD1142212.1"/>
    <property type="molecule type" value="Genomic_DNA"/>
</dbReference>
<keyword evidence="2 6" id="KW-0812">Transmembrane</keyword>